<dbReference type="InterPro" id="IPR012337">
    <property type="entry name" value="RNaseH-like_sf"/>
</dbReference>
<comment type="caution">
    <text evidence="1">The sequence shown here is derived from an EMBL/GenBank/DDBJ whole genome shotgun (WGS) entry which is preliminary data.</text>
</comment>
<accession>A0A6G0XKZ9</accession>
<protein>
    <submittedName>
        <fullName evidence="1">Uncharacterized protein</fullName>
    </submittedName>
</protein>
<evidence type="ECO:0000313" key="2">
    <source>
        <dbReference type="Proteomes" id="UP000481153"/>
    </source>
</evidence>
<organism evidence="1 2">
    <name type="scientific">Aphanomyces euteiches</name>
    <dbReference type="NCBI Taxonomy" id="100861"/>
    <lineage>
        <taxon>Eukaryota</taxon>
        <taxon>Sar</taxon>
        <taxon>Stramenopiles</taxon>
        <taxon>Oomycota</taxon>
        <taxon>Saprolegniomycetes</taxon>
        <taxon>Saprolegniales</taxon>
        <taxon>Verrucalvaceae</taxon>
        <taxon>Aphanomyces</taxon>
    </lineage>
</organism>
<keyword evidence="2" id="KW-1185">Reference proteome</keyword>
<dbReference type="SUPFAM" id="SSF53098">
    <property type="entry name" value="Ribonuclease H-like"/>
    <property type="match status" value="1"/>
</dbReference>
<dbReference type="Proteomes" id="UP000481153">
    <property type="component" value="Unassembled WGS sequence"/>
</dbReference>
<name>A0A6G0XKZ9_9STRA</name>
<reference evidence="1 2" key="1">
    <citation type="submission" date="2019-07" db="EMBL/GenBank/DDBJ databases">
        <title>Genomics analysis of Aphanomyces spp. identifies a new class of oomycete effector associated with host adaptation.</title>
        <authorList>
            <person name="Gaulin E."/>
        </authorList>
    </citation>
    <scope>NUCLEOTIDE SEQUENCE [LARGE SCALE GENOMIC DNA]</scope>
    <source>
        <strain evidence="1 2">ATCC 201684</strain>
    </source>
</reference>
<dbReference type="EMBL" id="VJMJ01000041">
    <property type="protein sequence ID" value="KAF0741034.1"/>
    <property type="molecule type" value="Genomic_DNA"/>
</dbReference>
<evidence type="ECO:0000313" key="1">
    <source>
        <dbReference type="EMBL" id="KAF0741034.1"/>
    </source>
</evidence>
<gene>
    <name evidence="1" type="ORF">Ae201684_003606</name>
</gene>
<dbReference type="VEuPathDB" id="FungiDB:AeMF1_014271"/>
<dbReference type="AlphaFoldDB" id="A0A6G0XKZ9"/>
<sequence>MFDTVSKPLLGKTYNQPTLDTPTRWNSTHVMLRECTKFKQVLVAILSANSISVDVDWRSVEDVQLFLEVPAKVSTQLGTSHYCSLSKAMAANTYLIDHCNRNVDHVNPVIAEASQSMLNSLIHHSKDLTCKVANIAKFLDLRMSRHTTTEDYKCDHSLVETMLEMLPTRDDEVIEVIDFPGIDYESDLDLFGSTQST</sequence>
<proteinExistence type="predicted"/>